<evidence type="ECO:0000313" key="16">
    <source>
        <dbReference type="Proteomes" id="UP000460718"/>
    </source>
</evidence>
<dbReference type="EMBL" id="QXGA01008891">
    <property type="protein sequence ID" value="KAE9057363.1"/>
    <property type="molecule type" value="Genomic_DNA"/>
</dbReference>
<dbReference type="Proteomes" id="UP000429523">
    <property type="component" value="Unassembled WGS sequence"/>
</dbReference>
<keyword evidence="11" id="KW-1185">Reference proteome</keyword>
<evidence type="ECO:0000313" key="2">
    <source>
        <dbReference type="EMBL" id="KAE8955282.1"/>
    </source>
</evidence>
<evidence type="ECO:0000313" key="4">
    <source>
        <dbReference type="EMBL" id="KAE9057244.1"/>
    </source>
</evidence>
<dbReference type="EMBL" id="QXGF01006496">
    <property type="protein sequence ID" value="KAE8917877.1"/>
    <property type="molecule type" value="Genomic_DNA"/>
</dbReference>
<evidence type="ECO:0000313" key="10">
    <source>
        <dbReference type="Proteomes" id="UP000429523"/>
    </source>
</evidence>
<dbReference type="EMBL" id="QXFZ01007960">
    <property type="protein sequence ID" value="KAE9056263.1"/>
    <property type="molecule type" value="Genomic_DNA"/>
</dbReference>
<evidence type="ECO:0000313" key="7">
    <source>
        <dbReference type="EMBL" id="KAE9161310.1"/>
    </source>
</evidence>
<evidence type="ECO:0000313" key="15">
    <source>
        <dbReference type="Proteomes" id="UP000441208"/>
    </source>
</evidence>
<sequence>MMKVIDGARSDVADKFRFWIHDTVLMTWGSNVGGKADTVSKALNVNADHLRAIMKKCPTNIICLYLIDTLIRDADGRRVLKYRFTKDLKQRFRTHMRKYGDGIALDLFVFVPELERPKAEATFQQSISRYGFASGDDQELIDVCEEAYLNIKTIFRTISERTHGQYGGADRALRAADGAATSHVRASPARRDMVIMAAQHETSLCRVGTR</sequence>
<dbReference type="OrthoDB" id="167235at2759"/>
<dbReference type="Proteomes" id="UP000433483">
    <property type="component" value="Unassembled WGS sequence"/>
</dbReference>
<reference evidence="10 11" key="1">
    <citation type="submission" date="2018-08" db="EMBL/GenBank/DDBJ databases">
        <title>Genomic investigation of the strawberry pathogen Phytophthora fragariae indicates pathogenicity is determined by transcriptional variation in three key races.</title>
        <authorList>
            <person name="Adams T.M."/>
            <person name="Armitage A.D."/>
            <person name="Sobczyk M.K."/>
            <person name="Bates H.J."/>
            <person name="Dunwell J.M."/>
            <person name="Nellist C.F."/>
            <person name="Harrison R.J."/>
        </authorList>
    </citation>
    <scope>NUCLEOTIDE SEQUENCE [LARGE SCALE GENOMIC DNA]</scope>
    <source>
        <strain evidence="9 12">A4</strain>
        <strain evidence="7 13">BC-1</strain>
        <strain evidence="8 17">BC-23</strain>
        <strain evidence="6 11">NOV-27</strain>
        <strain evidence="5 14">NOV-5</strain>
        <strain evidence="3 15">NOV-71</strain>
        <strain evidence="1 10">NOV-9</strain>
        <strain evidence="4 18">ONT-3</strain>
        <strain evidence="2 16">SCRP245</strain>
    </source>
</reference>
<accession>A0A6A3V9M4</accession>
<dbReference type="Proteomes" id="UP000440367">
    <property type="component" value="Unassembled WGS sequence"/>
</dbReference>
<evidence type="ECO:0000313" key="3">
    <source>
        <dbReference type="EMBL" id="KAE9056263.1"/>
    </source>
</evidence>
<dbReference type="EMBL" id="QXFX01007193">
    <property type="protein sequence ID" value="KAE9057244.1"/>
    <property type="molecule type" value="Genomic_DNA"/>
</dbReference>
<dbReference type="Proteomes" id="UP000440732">
    <property type="component" value="Unassembled WGS sequence"/>
</dbReference>
<evidence type="ECO:0000313" key="1">
    <source>
        <dbReference type="EMBL" id="KAE8917877.1"/>
    </source>
</evidence>
<evidence type="ECO:0000313" key="17">
    <source>
        <dbReference type="Proteomes" id="UP000476176"/>
    </source>
</evidence>
<dbReference type="Proteomes" id="UP000437068">
    <property type="component" value="Unassembled WGS sequence"/>
</dbReference>
<dbReference type="Proteomes" id="UP000476176">
    <property type="component" value="Unassembled WGS sequence"/>
</dbReference>
<evidence type="ECO:0000313" key="18">
    <source>
        <dbReference type="Proteomes" id="UP000488956"/>
    </source>
</evidence>
<dbReference type="EMBL" id="QXGE01007277">
    <property type="protein sequence ID" value="KAE9263669.1"/>
    <property type="molecule type" value="Genomic_DNA"/>
</dbReference>
<dbReference type="Proteomes" id="UP000441208">
    <property type="component" value="Unassembled WGS sequence"/>
</dbReference>
<name>A0A6A3V9M4_9STRA</name>
<evidence type="ECO:0000313" key="14">
    <source>
        <dbReference type="Proteomes" id="UP000440732"/>
    </source>
</evidence>
<evidence type="ECO:0000313" key="12">
    <source>
        <dbReference type="Proteomes" id="UP000437068"/>
    </source>
</evidence>
<proteinExistence type="predicted"/>
<dbReference type="EMBL" id="QXFW01008503">
    <property type="protein sequence ID" value="KAE8955282.1"/>
    <property type="molecule type" value="Genomic_DNA"/>
</dbReference>
<dbReference type="Proteomes" id="UP000460718">
    <property type="component" value="Unassembled WGS sequence"/>
</dbReference>
<organism evidence="7 13">
    <name type="scientific">Phytophthora fragariae</name>
    <dbReference type="NCBI Taxonomy" id="53985"/>
    <lineage>
        <taxon>Eukaryota</taxon>
        <taxon>Sar</taxon>
        <taxon>Stramenopiles</taxon>
        <taxon>Oomycota</taxon>
        <taxon>Peronosporomycetes</taxon>
        <taxon>Peronosporales</taxon>
        <taxon>Peronosporaceae</taxon>
        <taxon>Phytophthora</taxon>
    </lineage>
</organism>
<evidence type="ECO:0000313" key="5">
    <source>
        <dbReference type="EMBL" id="KAE9057363.1"/>
    </source>
</evidence>
<gene>
    <name evidence="9" type="ORF">PF001_g31585</name>
    <name evidence="7" type="ORF">PF002_g32406</name>
    <name evidence="8" type="ORF">PF004_g12543</name>
    <name evidence="6" type="ORF">PF005_g32469</name>
    <name evidence="5" type="ORF">PF006_g32441</name>
    <name evidence="3" type="ORF">PF007_g32051</name>
    <name evidence="1" type="ORF">PF009_g31805</name>
    <name evidence="4" type="ORF">PF010_g31454</name>
    <name evidence="2" type="ORF">PF011_g31846</name>
</gene>
<dbReference type="EMBL" id="QXGD01007214">
    <property type="protein sequence ID" value="KAE9161310.1"/>
    <property type="molecule type" value="Genomic_DNA"/>
</dbReference>
<dbReference type="Proteomes" id="UP000488956">
    <property type="component" value="Unassembled WGS sequence"/>
</dbReference>
<evidence type="ECO:0000313" key="8">
    <source>
        <dbReference type="EMBL" id="KAE9223353.1"/>
    </source>
</evidence>
<evidence type="ECO:0000313" key="11">
    <source>
        <dbReference type="Proteomes" id="UP000433483"/>
    </source>
</evidence>
<evidence type="ECO:0000313" key="13">
    <source>
        <dbReference type="Proteomes" id="UP000440367"/>
    </source>
</evidence>
<dbReference type="AlphaFoldDB" id="A0A6A3V9M4"/>
<evidence type="ECO:0000313" key="9">
    <source>
        <dbReference type="EMBL" id="KAE9263669.1"/>
    </source>
</evidence>
<protein>
    <submittedName>
        <fullName evidence="7">Uncharacterized protein</fullName>
    </submittedName>
</protein>
<comment type="caution">
    <text evidence="7">The sequence shown here is derived from an EMBL/GenBank/DDBJ whole genome shotgun (WGS) entry which is preliminary data.</text>
</comment>
<evidence type="ECO:0000313" key="6">
    <source>
        <dbReference type="EMBL" id="KAE9158394.1"/>
    </source>
</evidence>
<dbReference type="EMBL" id="QXGC01000720">
    <property type="protein sequence ID" value="KAE9223353.1"/>
    <property type="molecule type" value="Genomic_DNA"/>
</dbReference>
<dbReference type="EMBL" id="QXGB01008006">
    <property type="protein sequence ID" value="KAE9158394.1"/>
    <property type="molecule type" value="Genomic_DNA"/>
</dbReference>